<sequence length="296" mass="33775">MPYSYLESSTYGKDNVKFLKVVKDPKNTKNHEIMECNVQVLLTGAIETSYTEANNKVIVPTDTVKNTILVLAKKNNIETTEKFAALLALHFTNKYDHITGATVKIIQQKWDKYHEHSFIHGGAEVKIVELAYEQAKPSEYKLTTILKGLTVLKSTNSMFYDYNVCDYTTLKPTKDRILSTDILMKLEFNSDKLGKLEDLVAGNKDKKFDDIFANARETTLTIFKNENSASVQATMFNMATKILEDNELVKFVTYELPNKHYILFNLEWFDGEKNDNELFYPASDPNGLIKCTVGRS</sequence>
<comment type="pathway">
    <text evidence="1 5">Purine metabolism; urate degradation; (S)-allantoin from urate: step 1/3.</text>
</comment>
<feature type="binding site" evidence="7">
    <location>
        <position position="159"/>
    </location>
    <ligand>
        <name>urate</name>
        <dbReference type="ChEBI" id="CHEBI:17775"/>
    </ligand>
</feature>
<dbReference type="Gene3D" id="3.10.270.10">
    <property type="entry name" value="Urate Oxidase"/>
    <property type="match status" value="1"/>
</dbReference>
<dbReference type="EC" id="1.7.3.3" evidence="5 8"/>
<evidence type="ECO:0000313" key="9">
    <source>
        <dbReference type="EMBL" id="OBA28622.1"/>
    </source>
</evidence>
<dbReference type="PANTHER" id="PTHR42874">
    <property type="entry name" value="URICASE"/>
    <property type="match status" value="1"/>
</dbReference>
<feature type="binding site" evidence="7">
    <location>
        <position position="176"/>
    </location>
    <ligand>
        <name>urate</name>
        <dbReference type="ChEBI" id="CHEBI:17775"/>
    </ligand>
</feature>
<evidence type="ECO:0000256" key="1">
    <source>
        <dbReference type="ARBA" id="ARBA00004831"/>
    </source>
</evidence>
<keyword evidence="5" id="KW-0576">Peroxisome</keyword>
<dbReference type="OrthoDB" id="9992118at2759"/>
<dbReference type="Pfam" id="PF01014">
    <property type="entry name" value="Uricase"/>
    <property type="match status" value="2"/>
</dbReference>
<feature type="binding site" evidence="7">
    <location>
        <position position="176"/>
    </location>
    <ligand>
        <name>5-hydroxyisourate</name>
        <dbReference type="ChEBI" id="CHEBI:18072"/>
    </ligand>
</feature>
<dbReference type="GO" id="GO:0006145">
    <property type="term" value="P:purine nucleobase catabolic process"/>
    <property type="evidence" value="ECO:0007669"/>
    <property type="project" value="TreeGrafter"/>
</dbReference>
<dbReference type="NCBIfam" id="TIGR03383">
    <property type="entry name" value="urate_oxi"/>
    <property type="match status" value="1"/>
</dbReference>
<name>A0A1B7TIN8_9ASCO</name>
<dbReference type="EMBL" id="LXPE01000003">
    <property type="protein sequence ID" value="OBA28622.1"/>
    <property type="molecule type" value="Genomic_DNA"/>
</dbReference>
<protein>
    <recommendedName>
        <fullName evidence="5 8">Uricase</fullName>
        <ecNumber evidence="5 8">1.7.3.3</ecNumber>
    </recommendedName>
    <alternativeName>
        <fullName evidence="5">Urate oxidase</fullName>
    </alternativeName>
</protein>
<keyword evidence="10" id="KW-1185">Reference proteome</keyword>
<feature type="binding site" evidence="7">
    <location>
        <position position="258"/>
    </location>
    <ligand>
        <name>5-hydroxyisourate</name>
        <dbReference type="ChEBI" id="CHEBI:18072"/>
    </ligand>
</feature>
<feature type="binding site" evidence="7">
    <location>
        <position position="232"/>
    </location>
    <ligand>
        <name>5-hydroxyisourate</name>
        <dbReference type="ChEBI" id="CHEBI:18072"/>
    </ligand>
</feature>
<comment type="catalytic activity">
    <reaction evidence="5 8">
        <text>urate + O2 + H2O = 5-hydroxyisourate + H2O2</text>
        <dbReference type="Rhea" id="RHEA:21368"/>
        <dbReference type="ChEBI" id="CHEBI:15377"/>
        <dbReference type="ChEBI" id="CHEBI:15379"/>
        <dbReference type="ChEBI" id="CHEBI:16240"/>
        <dbReference type="ChEBI" id="CHEBI:17775"/>
        <dbReference type="ChEBI" id="CHEBI:18072"/>
        <dbReference type="EC" id="1.7.3.3"/>
    </reaction>
</comment>
<dbReference type="InterPro" id="IPR019842">
    <property type="entry name" value="Uricase_CS"/>
</dbReference>
<feature type="binding site" evidence="7">
    <location>
        <position position="61"/>
    </location>
    <ligand>
        <name>O2</name>
        <dbReference type="ChEBI" id="CHEBI:15379"/>
    </ligand>
</feature>
<feature type="binding site" evidence="7">
    <location>
        <position position="159"/>
    </location>
    <ligand>
        <name>5-hydroxyisourate</name>
        <dbReference type="ChEBI" id="CHEBI:18072"/>
    </ligand>
</feature>
<feature type="active site" description="Charge relay system" evidence="6">
    <location>
        <position position="61"/>
    </location>
</feature>
<dbReference type="Proteomes" id="UP000092321">
    <property type="component" value="Unassembled WGS sequence"/>
</dbReference>
<comment type="caution">
    <text evidence="9">The sequence shown here is derived from an EMBL/GenBank/DDBJ whole genome shotgun (WGS) entry which is preliminary data.</text>
</comment>
<evidence type="ECO:0000256" key="4">
    <source>
        <dbReference type="ARBA" id="ARBA00023002"/>
    </source>
</evidence>
<dbReference type="UniPathway" id="UPA00394">
    <property type="reaction ID" value="UER00650"/>
</dbReference>
<keyword evidence="3 5" id="KW-0659">Purine metabolism</keyword>
<evidence type="ECO:0000256" key="5">
    <source>
        <dbReference type="PIRNR" id="PIRNR000241"/>
    </source>
</evidence>
<feature type="active site" description="Charge relay system" evidence="6">
    <location>
        <position position="13"/>
    </location>
</feature>
<feature type="binding site" evidence="7">
    <location>
        <position position="61"/>
    </location>
    <ligand>
        <name>5-hydroxyisourate</name>
        <dbReference type="ChEBI" id="CHEBI:18072"/>
    </ligand>
</feature>
<organism evidence="9 10">
    <name type="scientific">Hanseniaspora valbyensis NRRL Y-1626</name>
    <dbReference type="NCBI Taxonomy" id="766949"/>
    <lineage>
        <taxon>Eukaryota</taxon>
        <taxon>Fungi</taxon>
        <taxon>Dikarya</taxon>
        <taxon>Ascomycota</taxon>
        <taxon>Saccharomycotina</taxon>
        <taxon>Saccharomycetes</taxon>
        <taxon>Saccharomycodales</taxon>
        <taxon>Saccharomycodaceae</taxon>
        <taxon>Hanseniaspora</taxon>
    </lineage>
</organism>
<gene>
    <name evidence="9" type="ORF">HANVADRAFT_29617</name>
</gene>
<feature type="binding site" evidence="7">
    <location>
        <position position="62"/>
    </location>
    <ligand>
        <name>urate</name>
        <dbReference type="ChEBI" id="CHEBI:17775"/>
    </ligand>
</feature>
<feature type="binding site" evidence="7">
    <location>
        <position position="231"/>
    </location>
    <ligand>
        <name>urate</name>
        <dbReference type="ChEBI" id="CHEBI:17775"/>
    </ligand>
</feature>
<feature type="active site" description="Charge relay system" evidence="6">
    <location>
        <position position="260"/>
    </location>
</feature>
<feature type="binding site" evidence="7">
    <location>
        <position position="232"/>
    </location>
    <ligand>
        <name>urate</name>
        <dbReference type="ChEBI" id="CHEBI:17775"/>
    </ligand>
</feature>
<accession>A0A1B7TIN8</accession>
<evidence type="ECO:0000256" key="7">
    <source>
        <dbReference type="PIRSR" id="PIRSR000241-2"/>
    </source>
</evidence>
<feature type="binding site" evidence="7">
    <location>
        <position position="62"/>
    </location>
    <ligand>
        <name>5-hydroxyisourate</name>
        <dbReference type="ChEBI" id="CHEBI:18072"/>
    </ligand>
</feature>
<feature type="binding site" evidence="7">
    <location>
        <position position="231"/>
    </location>
    <ligand>
        <name>5-hydroxyisourate</name>
        <dbReference type="ChEBI" id="CHEBI:18072"/>
    </ligand>
</feature>
<dbReference type="SUPFAM" id="SSF55620">
    <property type="entry name" value="Tetrahydrobiopterin biosynthesis enzymes-like"/>
    <property type="match status" value="2"/>
</dbReference>
<evidence type="ECO:0000256" key="2">
    <source>
        <dbReference type="ARBA" id="ARBA00009760"/>
    </source>
</evidence>
<dbReference type="InterPro" id="IPR002042">
    <property type="entry name" value="Uricase"/>
</dbReference>
<evidence type="ECO:0000256" key="8">
    <source>
        <dbReference type="RuleBase" id="RU004455"/>
    </source>
</evidence>
<reference evidence="10" key="1">
    <citation type="journal article" date="2016" name="Proc. Natl. Acad. Sci. U.S.A.">
        <title>Comparative genomics of biotechnologically important yeasts.</title>
        <authorList>
            <person name="Riley R."/>
            <person name="Haridas S."/>
            <person name="Wolfe K.H."/>
            <person name="Lopes M.R."/>
            <person name="Hittinger C.T."/>
            <person name="Goeker M."/>
            <person name="Salamov A.A."/>
            <person name="Wisecaver J.H."/>
            <person name="Long T.M."/>
            <person name="Calvey C.H."/>
            <person name="Aerts A.L."/>
            <person name="Barry K.W."/>
            <person name="Choi C."/>
            <person name="Clum A."/>
            <person name="Coughlan A.Y."/>
            <person name="Deshpande S."/>
            <person name="Douglass A.P."/>
            <person name="Hanson S.J."/>
            <person name="Klenk H.-P."/>
            <person name="LaButti K.M."/>
            <person name="Lapidus A."/>
            <person name="Lindquist E.A."/>
            <person name="Lipzen A.M."/>
            <person name="Meier-Kolthoff J.P."/>
            <person name="Ohm R.A."/>
            <person name="Otillar R.P."/>
            <person name="Pangilinan J.L."/>
            <person name="Peng Y."/>
            <person name="Rokas A."/>
            <person name="Rosa C.A."/>
            <person name="Scheuner C."/>
            <person name="Sibirny A.A."/>
            <person name="Slot J.C."/>
            <person name="Stielow J.B."/>
            <person name="Sun H."/>
            <person name="Kurtzman C.P."/>
            <person name="Blackwell M."/>
            <person name="Grigoriev I.V."/>
            <person name="Jeffries T.W."/>
        </authorList>
    </citation>
    <scope>NUCLEOTIDE SEQUENCE [LARGE SCALE GENOMIC DNA]</scope>
    <source>
        <strain evidence="10">NRRL Y-1626</strain>
    </source>
</reference>
<comment type="similarity">
    <text evidence="2 5 8">Belongs to the uricase family.</text>
</comment>
<dbReference type="PIRSF" id="PIRSF000241">
    <property type="entry name" value="Urate_oxidase"/>
    <property type="match status" value="1"/>
</dbReference>
<dbReference type="PRINTS" id="PR00093">
    <property type="entry name" value="URICASE"/>
</dbReference>
<dbReference type="GO" id="GO:0004846">
    <property type="term" value="F:urate oxidase activity"/>
    <property type="evidence" value="ECO:0007669"/>
    <property type="project" value="UniProtKB-EC"/>
</dbReference>
<proteinExistence type="inferred from homology"/>
<feature type="binding site" evidence="7">
    <location>
        <position position="258"/>
    </location>
    <ligand>
        <name>urate</name>
        <dbReference type="ChEBI" id="CHEBI:17775"/>
    </ligand>
</feature>
<dbReference type="AlphaFoldDB" id="A0A1B7TIN8"/>
<dbReference type="GO" id="GO:0019628">
    <property type="term" value="P:urate catabolic process"/>
    <property type="evidence" value="ECO:0007669"/>
    <property type="project" value="UniProtKB-UniPathway"/>
</dbReference>
<feature type="binding site" evidence="7">
    <location>
        <position position="258"/>
    </location>
    <ligand>
        <name>O2</name>
        <dbReference type="ChEBI" id="CHEBI:15379"/>
    </ligand>
</feature>
<dbReference type="PANTHER" id="PTHR42874:SF1">
    <property type="entry name" value="URICASE"/>
    <property type="match status" value="1"/>
</dbReference>
<keyword evidence="4 5" id="KW-0560">Oxidoreductase</keyword>
<feature type="binding site" evidence="7">
    <location>
        <position position="61"/>
    </location>
    <ligand>
        <name>urate</name>
        <dbReference type="ChEBI" id="CHEBI:17775"/>
    </ligand>
</feature>
<dbReference type="PROSITE" id="PS00366">
    <property type="entry name" value="URICASE"/>
    <property type="match status" value="1"/>
</dbReference>
<dbReference type="GO" id="GO:0005777">
    <property type="term" value="C:peroxisome"/>
    <property type="evidence" value="ECO:0007669"/>
    <property type="project" value="UniProtKB-SubCell"/>
</dbReference>
<comment type="function">
    <text evidence="5 8">Catalyzes the oxidation of uric acid to 5-hydroxyisourate, which is further processed to form (S)-allantoin.</text>
</comment>
<comment type="subcellular location">
    <subcellularLocation>
        <location evidence="5">Peroxisome</location>
    </subcellularLocation>
</comment>
<evidence type="ECO:0000256" key="6">
    <source>
        <dbReference type="PIRSR" id="PIRSR000241-1"/>
    </source>
</evidence>
<evidence type="ECO:0000313" key="10">
    <source>
        <dbReference type="Proteomes" id="UP000092321"/>
    </source>
</evidence>
<evidence type="ECO:0000256" key="3">
    <source>
        <dbReference type="ARBA" id="ARBA00022631"/>
    </source>
</evidence>